<protein>
    <submittedName>
        <fullName evidence="3">PhnB protein</fullName>
    </submittedName>
</protein>
<accession>A0A0K1QDX6</accession>
<keyword evidence="4" id="KW-1185">Reference proteome</keyword>
<organism evidence="3 4">
    <name type="scientific">Labilithrix luteola</name>
    <dbReference type="NCBI Taxonomy" id="1391654"/>
    <lineage>
        <taxon>Bacteria</taxon>
        <taxon>Pseudomonadati</taxon>
        <taxon>Myxococcota</taxon>
        <taxon>Polyangia</taxon>
        <taxon>Polyangiales</taxon>
        <taxon>Labilitrichaceae</taxon>
        <taxon>Labilithrix</taxon>
    </lineage>
</organism>
<dbReference type="SUPFAM" id="SSF54909">
    <property type="entry name" value="Dimeric alpha+beta barrel"/>
    <property type="match status" value="1"/>
</dbReference>
<dbReference type="AlphaFoldDB" id="A0A0K1QDX6"/>
<dbReference type="KEGG" id="llu:AKJ09_10627"/>
<dbReference type="InterPro" id="IPR011008">
    <property type="entry name" value="Dimeric_a/b-barrel"/>
</dbReference>
<sequence length="115" mass="12143">MYIFRGGGYATPGQVSPTEIQAHLAKWNAWTNGLLAAGKLAAAQPLEHPPSGKTLRGRDRVVTDGPYAESKDLVSGTLVVEAASLDDAAALARDCPIFEFDGSVEIRPVLLLPGK</sequence>
<dbReference type="InterPro" id="IPR005545">
    <property type="entry name" value="YCII"/>
</dbReference>
<dbReference type="STRING" id="1391654.AKJ09_10627"/>
<dbReference type="Gene3D" id="3.30.70.1060">
    <property type="entry name" value="Dimeric alpha+beta barrel"/>
    <property type="match status" value="1"/>
</dbReference>
<dbReference type="Proteomes" id="UP000064967">
    <property type="component" value="Chromosome"/>
</dbReference>
<reference evidence="3 4" key="1">
    <citation type="submission" date="2015-08" db="EMBL/GenBank/DDBJ databases">
        <authorList>
            <person name="Babu N.S."/>
            <person name="Beckwith C.J."/>
            <person name="Beseler K.G."/>
            <person name="Brison A."/>
            <person name="Carone J.V."/>
            <person name="Caskin T.P."/>
            <person name="Diamond M."/>
            <person name="Durham M.E."/>
            <person name="Foxe J.M."/>
            <person name="Go M."/>
            <person name="Henderson B.A."/>
            <person name="Jones I.B."/>
            <person name="McGettigan J.A."/>
            <person name="Micheletti S.J."/>
            <person name="Nasrallah M.E."/>
            <person name="Ortiz D."/>
            <person name="Piller C.R."/>
            <person name="Privatt S.R."/>
            <person name="Schneider S.L."/>
            <person name="Sharp S."/>
            <person name="Smith T.C."/>
            <person name="Stanton J.D."/>
            <person name="Ullery H.E."/>
            <person name="Wilson R.J."/>
            <person name="Serrano M.G."/>
            <person name="Buck G."/>
            <person name="Lee V."/>
            <person name="Wang Y."/>
            <person name="Carvalho R."/>
            <person name="Voegtly L."/>
            <person name="Shi R."/>
            <person name="Duckworth R."/>
            <person name="Johnson A."/>
            <person name="Loviza R."/>
            <person name="Walstead R."/>
            <person name="Shah Z."/>
            <person name="Kiflezghi M."/>
            <person name="Wade K."/>
            <person name="Ball S.L."/>
            <person name="Bradley K.W."/>
            <person name="Asai D.J."/>
            <person name="Bowman C.A."/>
            <person name="Russell D.A."/>
            <person name="Pope W.H."/>
            <person name="Jacobs-Sera D."/>
            <person name="Hendrix R.W."/>
            <person name="Hatfull G.F."/>
        </authorList>
    </citation>
    <scope>NUCLEOTIDE SEQUENCE [LARGE SCALE GENOMIC DNA]</scope>
    <source>
        <strain evidence="3 4">DSM 27648</strain>
    </source>
</reference>
<dbReference type="EMBL" id="CP012333">
    <property type="protein sequence ID" value="AKV03964.1"/>
    <property type="molecule type" value="Genomic_DNA"/>
</dbReference>
<evidence type="ECO:0000256" key="1">
    <source>
        <dbReference type="ARBA" id="ARBA00007689"/>
    </source>
</evidence>
<evidence type="ECO:0000259" key="2">
    <source>
        <dbReference type="Pfam" id="PF03795"/>
    </source>
</evidence>
<evidence type="ECO:0000313" key="4">
    <source>
        <dbReference type="Proteomes" id="UP000064967"/>
    </source>
</evidence>
<name>A0A0K1QDX6_9BACT</name>
<dbReference type="Pfam" id="PF03795">
    <property type="entry name" value="YCII"/>
    <property type="match status" value="1"/>
</dbReference>
<feature type="domain" description="YCII-related" evidence="2">
    <location>
        <begin position="11"/>
        <end position="110"/>
    </location>
</feature>
<gene>
    <name evidence="3" type="ORF">AKJ09_10627</name>
</gene>
<evidence type="ECO:0000313" key="3">
    <source>
        <dbReference type="EMBL" id="AKV03964.1"/>
    </source>
</evidence>
<proteinExistence type="inferred from homology"/>
<dbReference type="PANTHER" id="PTHR35174:SF3">
    <property type="entry name" value="BLL7171 PROTEIN"/>
    <property type="match status" value="1"/>
</dbReference>
<dbReference type="PANTHER" id="PTHR35174">
    <property type="entry name" value="BLL7171 PROTEIN-RELATED"/>
    <property type="match status" value="1"/>
</dbReference>
<comment type="similarity">
    <text evidence="1">Belongs to the YciI family.</text>
</comment>